<name>A0AAE0G626_9CHLO</name>
<comment type="caution">
    <text evidence="2">The sequence shown here is derived from an EMBL/GenBank/DDBJ whole genome shotgun (WGS) entry which is preliminary data.</text>
</comment>
<evidence type="ECO:0000313" key="2">
    <source>
        <dbReference type="EMBL" id="KAK3271566.1"/>
    </source>
</evidence>
<evidence type="ECO:0000313" key="1">
    <source>
        <dbReference type="EMBL" id="KAK3252182.1"/>
    </source>
</evidence>
<sequence>MATKRTMPALTKENMDEGDFTTLGNELSSFASAIVFDKNLIRDEELAGDIIDKIKCTLFNYSLSAIFSGTDEACSRVRTFVLAPNSDTKTLPQFVLEETETYTPYTGFVCEPITYARIDNFQVLKGGTVDLDAAWHVSFFLLRLKCADVSAETAQEEIQGM</sequence>
<dbReference type="EMBL" id="LGRX02009606">
    <property type="protein sequence ID" value="KAK3271566.1"/>
    <property type="molecule type" value="Genomic_DNA"/>
</dbReference>
<keyword evidence="3" id="KW-1185">Reference proteome</keyword>
<protein>
    <submittedName>
        <fullName evidence="2">Uncharacterized protein</fullName>
    </submittedName>
</protein>
<organism evidence="2 3">
    <name type="scientific">Cymbomonas tetramitiformis</name>
    <dbReference type="NCBI Taxonomy" id="36881"/>
    <lineage>
        <taxon>Eukaryota</taxon>
        <taxon>Viridiplantae</taxon>
        <taxon>Chlorophyta</taxon>
        <taxon>Pyramimonadophyceae</taxon>
        <taxon>Pyramimonadales</taxon>
        <taxon>Pyramimonadaceae</taxon>
        <taxon>Cymbomonas</taxon>
    </lineage>
</organism>
<proteinExistence type="predicted"/>
<dbReference type="AlphaFoldDB" id="A0AAE0G626"/>
<reference evidence="2" key="2">
    <citation type="submission" date="2023-06" db="EMBL/GenBank/DDBJ databases">
        <title>Long-read-based genome assembly of the green algal bacterivore Cymbomonas tetramitiformis.</title>
        <authorList>
            <person name="Gyaltshen Y."/>
            <person name="Rozenberg A."/>
            <person name="Paasch A."/>
            <person name="Burns J.A."/>
            <person name="Warring S."/>
            <person name="Larson R."/>
            <person name="Maurer-Alcala X."/>
            <person name="Dacks J."/>
            <person name="Kim E."/>
        </authorList>
    </citation>
    <scope>NUCLEOTIDE SEQUENCE</scope>
    <source>
        <strain evidence="2">PLY_AMNH</strain>
    </source>
</reference>
<reference evidence="2 3" key="1">
    <citation type="journal article" date="2015" name="Genome Biol. Evol.">
        <title>Comparative Genomics of a Bacterivorous Green Alga Reveals Evolutionary Causalities and Consequences of Phago-Mixotrophic Mode of Nutrition.</title>
        <authorList>
            <person name="Burns J.A."/>
            <person name="Paasch A."/>
            <person name="Narechania A."/>
            <person name="Kim E."/>
        </authorList>
    </citation>
    <scope>NUCLEOTIDE SEQUENCE [LARGE SCALE GENOMIC DNA]</scope>
    <source>
        <strain evidence="2">PLY_AMNH</strain>
    </source>
</reference>
<accession>A0AAE0G626</accession>
<gene>
    <name evidence="2" type="ORF">CYMTET_20094</name>
    <name evidence="1" type="ORF">CYMTET_38509</name>
</gene>
<dbReference type="EMBL" id="LGRX02025573">
    <property type="protein sequence ID" value="KAK3252182.1"/>
    <property type="molecule type" value="Genomic_DNA"/>
</dbReference>
<dbReference type="Proteomes" id="UP001190700">
    <property type="component" value="Unassembled WGS sequence"/>
</dbReference>
<evidence type="ECO:0000313" key="3">
    <source>
        <dbReference type="Proteomes" id="UP001190700"/>
    </source>
</evidence>